<dbReference type="Proteomes" id="UP000316095">
    <property type="component" value="Unassembled WGS sequence"/>
</dbReference>
<keyword evidence="2" id="KW-1185">Reference proteome</keyword>
<evidence type="ECO:0000313" key="2">
    <source>
        <dbReference type="Proteomes" id="UP000316095"/>
    </source>
</evidence>
<protein>
    <submittedName>
        <fullName evidence="1">Uncharacterized protein</fullName>
    </submittedName>
</protein>
<evidence type="ECO:0000313" key="1">
    <source>
        <dbReference type="EMBL" id="TWT63308.1"/>
    </source>
</evidence>
<proteinExistence type="predicted"/>
<dbReference type="AlphaFoldDB" id="A0A5C5XKS6"/>
<accession>A0A5C5XKS6</accession>
<gene>
    <name evidence="1" type="ORF">Pan54_40610</name>
</gene>
<dbReference type="OrthoDB" id="9766398at2"/>
<dbReference type="RefSeq" id="WP_146505072.1">
    <property type="nucleotide sequence ID" value="NZ_SJPG01000001.1"/>
</dbReference>
<comment type="caution">
    <text evidence="1">The sequence shown here is derived from an EMBL/GenBank/DDBJ whole genome shotgun (WGS) entry which is preliminary data.</text>
</comment>
<reference evidence="1 2" key="1">
    <citation type="submission" date="2019-02" db="EMBL/GenBank/DDBJ databases">
        <title>Deep-cultivation of Planctomycetes and their phenomic and genomic characterization uncovers novel biology.</title>
        <authorList>
            <person name="Wiegand S."/>
            <person name="Jogler M."/>
            <person name="Boedeker C."/>
            <person name="Pinto D."/>
            <person name="Vollmers J."/>
            <person name="Rivas-Marin E."/>
            <person name="Kohn T."/>
            <person name="Peeters S.H."/>
            <person name="Heuer A."/>
            <person name="Rast P."/>
            <person name="Oberbeckmann S."/>
            <person name="Bunk B."/>
            <person name="Jeske O."/>
            <person name="Meyerdierks A."/>
            <person name="Storesund J.E."/>
            <person name="Kallscheuer N."/>
            <person name="Luecker S."/>
            <person name="Lage O.M."/>
            <person name="Pohl T."/>
            <person name="Merkel B.J."/>
            <person name="Hornburger P."/>
            <person name="Mueller R.-W."/>
            <person name="Bruemmer F."/>
            <person name="Labrenz M."/>
            <person name="Spormann A.M."/>
            <person name="Op Den Camp H."/>
            <person name="Overmann J."/>
            <person name="Amann R."/>
            <person name="Jetten M.S.M."/>
            <person name="Mascher T."/>
            <person name="Medema M.H."/>
            <person name="Devos D.P."/>
            <person name="Kaster A.-K."/>
            <person name="Ovreas L."/>
            <person name="Rohde M."/>
            <person name="Galperin M.Y."/>
            <person name="Jogler C."/>
        </authorList>
    </citation>
    <scope>NUCLEOTIDE SEQUENCE [LARGE SCALE GENOMIC DNA]</scope>
    <source>
        <strain evidence="1 2">Pan54</strain>
    </source>
</reference>
<name>A0A5C5XKS6_9PLAN</name>
<dbReference type="EMBL" id="SJPG01000001">
    <property type="protein sequence ID" value="TWT63308.1"/>
    <property type="molecule type" value="Genomic_DNA"/>
</dbReference>
<organism evidence="1 2">
    <name type="scientific">Rubinisphaera italica</name>
    <dbReference type="NCBI Taxonomy" id="2527969"/>
    <lineage>
        <taxon>Bacteria</taxon>
        <taxon>Pseudomonadati</taxon>
        <taxon>Planctomycetota</taxon>
        <taxon>Planctomycetia</taxon>
        <taxon>Planctomycetales</taxon>
        <taxon>Planctomycetaceae</taxon>
        <taxon>Rubinisphaera</taxon>
    </lineage>
</organism>
<sequence>MDPSISLLKLSERIQLLPVIHGSGDYAVEVRRILLSGKFDCLAVPLPEPFQEPVETAVHQLPVISVVWQNEQATFEATQWQPDSFTDDDDDDFDDESATYVPIDPCQPVIAAIRIAMQEHIPRAFIDPEVTQFEVIHTSLPDPYAVKRLHAEAFTSAAIPVLSTAQTPQLLYRIRHMAERLRELERTQTSILCLCSFSEWMLIKAAYDNQEAVDSLESPPPTPVQTATVTEKSLIFALGELPSITSLYEEARFELDNDENLSVDGIKQLLLRSRDVYVEEFKKRARPITPKLLGVYFRYIRNLSLIERRLTPDLYTLIIAAQQVFGDQFAIILAEVAREYRFSPPNDAPHISMGIDQARLPDGDVVTMKTRLPGHPISWRSCNLQSRPQKQQQKEWLTSWNHYAHCSWPPEDNAIENFRSHVKDQAMSMLGNDLAKTEKFTTSLKDGLDIRETLRNWHTGDLYVKEVPPTRGGLDCVVMLFDSPADPRDYPQRITWHAEHNDESTLSFFASNYLAEMVGPGIALGRYGGAMFLFPPRPIRDIWHDSRFDFVDTLEERLIVAGAHHSREKHIALLSEKPPGIAWKKLAQRSGKKIIHVPLNKFSQQTIQQLRMFHVLNGQHVRAYASEFIRKS</sequence>